<accession>A0A0F9CRV3</accession>
<comment type="caution">
    <text evidence="1">The sequence shown here is derived from an EMBL/GenBank/DDBJ whole genome shotgun (WGS) entry which is preliminary data.</text>
</comment>
<evidence type="ECO:0000313" key="1">
    <source>
        <dbReference type="EMBL" id="KKK99316.1"/>
    </source>
</evidence>
<dbReference type="AlphaFoldDB" id="A0A0F9CRV3"/>
<dbReference type="EMBL" id="LAZR01045253">
    <property type="protein sequence ID" value="KKK99316.1"/>
    <property type="molecule type" value="Genomic_DNA"/>
</dbReference>
<proteinExistence type="predicted"/>
<reference evidence="1" key="1">
    <citation type="journal article" date="2015" name="Nature">
        <title>Complex archaea that bridge the gap between prokaryotes and eukaryotes.</title>
        <authorList>
            <person name="Spang A."/>
            <person name="Saw J.H."/>
            <person name="Jorgensen S.L."/>
            <person name="Zaremba-Niedzwiedzka K."/>
            <person name="Martijn J."/>
            <person name="Lind A.E."/>
            <person name="van Eijk R."/>
            <person name="Schleper C."/>
            <person name="Guy L."/>
            <person name="Ettema T.J."/>
        </authorList>
    </citation>
    <scope>NUCLEOTIDE SEQUENCE</scope>
</reference>
<name>A0A0F9CRV3_9ZZZZ</name>
<gene>
    <name evidence="1" type="ORF">LCGC14_2633960</name>
</gene>
<protein>
    <submittedName>
        <fullName evidence="1">Uncharacterized protein</fullName>
    </submittedName>
</protein>
<organism evidence="1">
    <name type="scientific">marine sediment metagenome</name>
    <dbReference type="NCBI Taxonomy" id="412755"/>
    <lineage>
        <taxon>unclassified sequences</taxon>
        <taxon>metagenomes</taxon>
        <taxon>ecological metagenomes</taxon>
    </lineage>
</organism>
<sequence length="67" mass="7558">MTSTDEIKCKKQEREWVVSELQTALGSMLPLLLARNVIRLDTQVEGVGSVTAYWVVDVLRIDITPIK</sequence>